<comment type="similarity">
    <text evidence="1">Belongs to the CdaR family.</text>
</comment>
<feature type="domain" description="RsbT co-antagonist protein RsbRD N-terminal" evidence="3">
    <location>
        <begin position="23"/>
        <end position="166"/>
    </location>
</feature>
<evidence type="ECO:0000256" key="1">
    <source>
        <dbReference type="ARBA" id="ARBA00006754"/>
    </source>
</evidence>
<dbReference type="Pfam" id="PF14361">
    <property type="entry name" value="RsbRD_N"/>
    <property type="match status" value="1"/>
</dbReference>
<dbReference type="EMBL" id="LQPR01000002">
    <property type="protein sequence ID" value="ORW75477.1"/>
    <property type="molecule type" value="Genomic_DNA"/>
</dbReference>
<dbReference type="AlphaFoldDB" id="A0AAJ3NUG3"/>
<gene>
    <name evidence="5" type="ORF">AWC23_02795</name>
</gene>
<organism evidence="5 6">
    <name type="scientific">Mycobacterium saskatchewanense</name>
    <dbReference type="NCBI Taxonomy" id="220927"/>
    <lineage>
        <taxon>Bacteria</taxon>
        <taxon>Bacillati</taxon>
        <taxon>Actinomycetota</taxon>
        <taxon>Actinomycetes</taxon>
        <taxon>Mycobacteriales</taxon>
        <taxon>Mycobacteriaceae</taxon>
        <taxon>Mycobacterium</taxon>
        <taxon>Mycobacterium simiae complex</taxon>
    </lineage>
</organism>
<dbReference type="InterPro" id="IPR042070">
    <property type="entry name" value="PucR_C-HTH_sf"/>
</dbReference>
<evidence type="ECO:0000259" key="4">
    <source>
        <dbReference type="Pfam" id="PF17853"/>
    </source>
</evidence>
<reference evidence="5 6" key="1">
    <citation type="submission" date="2016-01" db="EMBL/GenBank/DDBJ databases">
        <title>The new phylogeny of the genus Mycobacterium.</title>
        <authorList>
            <person name="Tarcisio F."/>
            <person name="Conor M."/>
            <person name="Antonella G."/>
            <person name="Elisabetta G."/>
            <person name="Giulia F.S."/>
            <person name="Sara T."/>
            <person name="Anna F."/>
            <person name="Clotilde B."/>
            <person name="Roberto B."/>
            <person name="Veronica D.S."/>
            <person name="Fabio R."/>
            <person name="Monica P."/>
            <person name="Olivier J."/>
            <person name="Enrico T."/>
            <person name="Nicola S."/>
        </authorList>
    </citation>
    <scope>NUCLEOTIDE SEQUENCE [LARGE SCALE GENOMIC DNA]</scope>
    <source>
        <strain evidence="5 6">DSM 44616</strain>
    </source>
</reference>
<evidence type="ECO:0000259" key="2">
    <source>
        <dbReference type="Pfam" id="PF13556"/>
    </source>
</evidence>
<protein>
    <recommendedName>
        <fullName evidence="7">PucR family transcriptional regulator</fullName>
    </recommendedName>
</protein>
<dbReference type="Gene3D" id="1.10.10.2840">
    <property type="entry name" value="PucR C-terminal helix-turn-helix domain"/>
    <property type="match status" value="1"/>
</dbReference>
<dbReference type="PANTHER" id="PTHR33744">
    <property type="entry name" value="CARBOHYDRATE DIACID REGULATOR"/>
    <property type="match status" value="1"/>
</dbReference>
<evidence type="ECO:0000313" key="5">
    <source>
        <dbReference type="EMBL" id="ORW75477.1"/>
    </source>
</evidence>
<dbReference type="Pfam" id="PF17853">
    <property type="entry name" value="GGDEF_2"/>
    <property type="match status" value="1"/>
</dbReference>
<dbReference type="InterPro" id="IPR051448">
    <property type="entry name" value="CdaR-like_regulators"/>
</dbReference>
<accession>A0AAJ3NUG3</accession>
<dbReference type="Proteomes" id="UP000193387">
    <property type="component" value="Unassembled WGS sequence"/>
</dbReference>
<dbReference type="InterPro" id="IPR041522">
    <property type="entry name" value="CdaR_GGDEF"/>
</dbReference>
<dbReference type="Pfam" id="PF13556">
    <property type="entry name" value="HTH_30"/>
    <property type="match status" value="1"/>
</dbReference>
<dbReference type="InterPro" id="IPR025736">
    <property type="entry name" value="PucR_C-HTH_dom"/>
</dbReference>
<dbReference type="PANTHER" id="PTHR33744:SF1">
    <property type="entry name" value="DNA-BINDING TRANSCRIPTIONAL ACTIVATOR ADER"/>
    <property type="match status" value="1"/>
</dbReference>
<evidence type="ECO:0000313" key="6">
    <source>
        <dbReference type="Proteomes" id="UP000193387"/>
    </source>
</evidence>
<sequence length="403" mass="45541">MGDSMDQRMATLRVRLRDRHRPMVEEMLQRMRVDIPAFFSSDDPDFVTLYTASCYAHLGLMLDQMTSDRVIPEALPTAAVEETRAVAQWGISLEALIQTYRTGHSVIWEHTMDVAEQTIDESTVRSQVLKLSSRYLFAYFDRMIVLVTEVYEGERLSLFRESDRRRRQMVRDLLDGLPIDQSKLPYRLTDTHMAAISIGEGSEGVIRRLAARSGLSCLTVRGPTQSVWAWIGGKNLRDVATQKAVVAAVPSTTFVAFGEVGEGLEGFRISHREAREAYRIGRQLGSRTLQYADVALLSLTSHDATLAREFIQRELGFLAEDDQRAEELRTTVRAYFDAGHNASATANRLSLNDRTVGYRLRTVEEKLGRPLLSRRDELSVALRLHELYASKPDTPAADDLDQL</sequence>
<keyword evidence="6" id="KW-1185">Reference proteome</keyword>
<evidence type="ECO:0008006" key="7">
    <source>
        <dbReference type="Google" id="ProtNLM"/>
    </source>
</evidence>
<dbReference type="InterPro" id="IPR025751">
    <property type="entry name" value="RsbRD_N_dom"/>
</dbReference>
<feature type="domain" description="CdaR GGDEF-like" evidence="4">
    <location>
        <begin position="203"/>
        <end position="280"/>
    </location>
</feature>
<dbReference type="RefSeq" id="WP_085253670.1">
    <property type="nucleotide sequence ID" value="NZ_AP022573.1"/>
</dbReference>
<proteinExistence type="inferred from homology"/>
<feature type="domain" description="PucR C-terminal helix-turn-helix" evidence="2">
    <location>
        <begin position="328"/>
        <end position="384"/>
    </location>
</feature>
<comment type="caution">
    <text evidence="5">The sequence shown here is derived from an EMBL/GenBank/DDBJ whole genome shotgun (WGS) entry which is preliminary data.</text>
</comment>
<name>A0AAJ3NUG3_9MYCO</name>
<evidence type="ECO:0000259" key="3">
    <source>
        <dbReference type="Pfam" id="PF14361"/>
    </source>
</evidence>